<name>A0A949JDR7_9ACTN</name>
<dbReference type="InterPro" id="IPR029046">
    <property type="entry name" value="LolA/LolB/LppX"/>
</dbReference>
<dbReference type="AlphaFoldDB" id="A0A949JDR7"/>
<evidence type="ECO:0008006" key="4">
    <source>
        <dbReference type="Google" id="ProtNLM"/>
    </source>
</evidence>
<dbReference type="SUPFAM" id="SSF89392">
    <property type="entry name" value="Prokaryotic lipoproteins and lipoprotein localization factors"/>
    <property type="match status" value="1"/>
</dbReference>
<protein>
    <recommendedName>
        <fullName evidence="4">Lipoprotein</fullName>
    </recommendedName>
</protein>
<evidence type="ECO:0000313" key="2">
    <source>
        <dbReference type="EMBL" id="MBU7598208.1"/>
    </source>
</evidence>
<dbReference type="EMBL" id="JAELVF020000001">
    <property type="protein sequence ID" value="MBU7598208.1"/>
    <property type="molecule type" value="Genomic_DNA"/>
</dbReference>
<sequence>MVGRANTSRTVGPRSRPGTVATAVPAAVLALVLAAVLTVTACTGQGGGGPRGDAAPVAAPSPRTSDGSGTSEATEAIRSAADVLVRTGSSRARTAMEMDSGGTRLTIRATGGFDYRAGVGELTVVLPDAGRLPVTEVIKPGLLYMKNRGAGVPADKWVRVDTSELSDGNLVTGGVTDPLSATELLRGAGGVSYVGSLDLDGVGVRHYRGTTDLVAAARRATAPMRAQLTAAAKGFSSTLVPFDAYLDSEGRPRKVRHEFVFDNSEGRGVRVDSTTVLYGFGTPVRVDMPRRADIYTGRIMASEADGQAVEPGRNGQRGHR</sequence>
<evidence type="ECO:0000256" key="1">
    <source>
        <dbReference type="SAM" id="MobiDB-lite"/>
    </source>
</evidence>
<reference evidence="2" key="1">
    <citation type="submission" date="2021-06" db="EMBL/GenBank/DDBJ databases">
        <title>Sequencing of actinobacteria type strains.</title>
        <authorList>
            <person name="Nguyen G.-S."/>
            <person name="Wentzel A."/>
        </authorList>
    </citation>
    <scope>NUCLEOTIDE SEQUENCE</scope>
    <source>
        <strain evidence="2">P38-E01</strain>
    </source>
</reference>
<dbReference type="Gene3D" id="2.50.20.20">
    <property type="match status" value="1"/>
</dbReference>
<organism evidence="2 3">
    <name type="scientific">Streptomyces tardus</name>
    <dbReference type="NCBI Taxonomy" id="2780544"/>
    <lineage>
        <taxon>Bacteria</taxon>
        <taxon>Bacillati</taxon>
        <taxon>Actinomycetota</taxon>
        <taxon>Actinomycetes</taxon>
        <taxon>Kitasatosporales</taxon>
        <taxon>Streptomycetaceae</taxon>
        <taxon>Streptomyces</taxon>
    </lineage>
</organism>
<proteinExistence type="predicted"/>
<gene>
    <name evidence="2" type="ORF">JGS22_011420</name>
</gene>
<evidence type="ECO:0000313" key="3">
    <source>
        <dbReference type="Proteomes" id="UP000694501"/>
    </source>
</evidence>
<accession>A0A949JDR7</accession>
<feature type="compositionally biased region" description="Polar residues" evidence="1">
    <location>
        <begin position="62"/>
        <end position="73"/>
    </location>
</feature>
<keyword evidence="3" id="KW-1185">Reference proteome</keyword>
<comment type="caution">
    <text evidence="2">The sequence shown here is derived from an EMBL/GenBank/DDBJ whole genome shotgun (WGS) entry which is preliminary data.</text>
</comment>
<feature type="region of interest" description="Disordered" evidence="1">
    <location>
        <begin position="44"/>
        <end position="74"/>
    </location>
</feature>
<dbReference type="Proteomes" id="UP000694501">
    <property type="component" value="Unassembled WGS sequence"/>
</dbReference>